<evidence type="ECO:0000313" key="1">
    <source>
        <dbReference type="EMBL" id="CCF58169.1"/>
    </source>
</evidence>
<dbReference type="EMBL" id="HE650825">
    <property type="protein sequence ID" value="CCF58169.1"/>
    <property type="molecule type" value="Genomic_DNA"/>
</dbReference>
<dbReference type="Proteomes" id="UP000005220">
    <property type="component" value="Chromosome 5"/>
</dbReference>
<dbReference type="eggNOG" id="KOG0017">
    <property type="taxonomic scope" value="Eukaryota"/>
</dbReference>
<name>H2AUW9_KAZAF</name>
<proteinExistence type="predicted"/>
<accession>H2AUW9</accession>
<sequence>MHEYDFALHETEPIDKFLPTPVSSVAIRVTIHTRLGHPGLDFFNKSAHQLGSPTLKTGKIPLFPTCTLSRNIIKKGELSNTAYTQPLQLCKLIHAVVSAARLFTSDKFFLTIRDAYSRYYSLIHLKTKGEAAEKFIEWITATENYFSSRGSYRVGAIRTVRTDDAGGFKLNSA</sequence>
<dbReference type="AlphaFoldDB" id="H2AUW9"/>
<gene>
    <name evidence="1" type="primary">KAFR0E00150</name>
    <name evidence="1" type="ORF">KAFR_0E00150</name>
</gene>
<dbReference type="RefSeq" id="XP_003957304.1">
    <property type="nucleotide sequence ID" value="XM_003957255.1"/>
</dbReference>
<dbReference type="OrthoDB" id="4369352at2759"/>
<dbReference type="GeneID" id="13882704"/>
<organism evidence="1 2">
    <name type="scientific">Kazachstania africana (strain ATCC 22294 / BCRC 22015 / CBS 2517 / CECT 1963 / NBRC 1671 / NRRL Y-8276)</name>
    <name type="common">Yeast</name>
    <name type="synonym">Kluyveromyces africanus</name>
    <dbReference type="NCBI Taxonomy" id="1071382"/>
    <lineage>
        <taxon>Eukaryota</taxon>
        <taxon>Fungi</taxon>
        <taxon>Dikarya</taxon>
        <taxon>Ascomycota</taxon>
        <taxon>Saccharomycotina</taxon>
        <taxon>Saccharomycetes</taxon>
        <taxon>Saccharomycetales</taxon>
        <taxon>Saccharomycetaceae</taxon>
        <taxon>Kazachstania</taxon>
    </lineage>
</organism>
<dbReference type="HOGENOM" id="CLU_1547830_0_0_1"/>
<dbReference type="KEGG" id="kaf:KAFR_0E00150"/>
<dbReference type="InParanoid" id="H2AUW9"/>
<reference evidence="1 2" key="1">
    <citation type="journal article" date="2011" name="Proc. Natl. Acad. Sci. U.S.A.">
        <title>Evolutionary erosion of yeast sex chromosomes by mating-type switching accidents.</title>
        <authorList>
            <person name="Gordon J.L."/>
            <person name="Armisen D."/>
            <person name="Proux-Wera E."/>
            <person name="Oheigeartaigh S.S."/>
            <person name="Byrne K.P."/>
            <person name="Wolfe K.H."/>
        </authorList>
    </citation>
    <scope>NUCLEOTIDE SEQUENCE [LARGE SCALE GENOMIC DNA]</scope>
    <source>
        <strain evidence="2">ATCC 22294 / BCRC 22015 / CBS 2517 / CECT 1963 / NBRC 1671 / NRRL Y-8276</strain>
    </source>
</reference>
<keyword evidence="2" id="KW-1185">Reference proteome</keyword>
<protein>
    <recommendedName>
        <fullName evidence="3">GAG-pre-integrase domain-containing protein</fullName>
    </recommendedName>
</protein>
<evidence type="ECO:0008006" key="3">
    <source>
        <dbReference type="Google" id="ProtNLM"/>
    </source>
</evidence>
<evidence type="ECO:0000313" key="2">
    <source>
        <dbReference type="Proteomes" id="UP000005220"/>
    </source>
</evidence>